<dbReference type="InterPro" id="IPR050155">
    <property type="entry name" value="HAD-like_hydrolase_sf"/>
</dbReference>
<dbReference type="Gene3D" id="1.10.150.730">
    <property type="match status" value="1"/>
</dbReference>
<name>A0A955RL15_9BACT</name>
<reference evidence="1" key="1">
    <citation type="submission" date="2020-04" db="EMBL/GenBank/DDBJ databases">
        <authorList>
            <person name="Zhang T."/>
        </authorList>
    </citation>
    <scope>NUCLEOTIDE SEQUENCE</scope>
    <source>
        <strain evidence="1">HKST-UBA09</strain>
    </source>
</reference>
<dbReference type="EMBL" id="JAGQLF010000003">
    <property type="protein sequence ID" value="MCA9386469.1"/>
    <property type="molecule type" value="Genomic_DNA"/>
</dbReference>
<dbReference type="Gene3D" id="3.40.50.1000">
    <property type="entry name" value="HAD superfamily/HAD-like"/>
    <property type="match status" value="1"/>
</dbReference>
<dbReference type="InterPro" id="IPR036412">
    <property type="entry name" value="HAD-like_sf"/>
</dbReference>
<gene>
    <name evidence="1" type="ORF">KC669_00375</name>
</gene>
<dbReference type="GO" id="GO:0006281">
    <property type="term" value="P:DNA repair"/>
    <property type="evidence" value="ECO:0007669"/>
    <property type="project" value="TreeGrafter"/>
</dbReference>
<organism evidence="1 2">
    <name type="scientific">Candidatus Dojkabacteria bacterium</name>
    <dbReference type="NCBI Taxonomy" id="2099670"/>
    <lineage>
        <taxon>Bacteria</taxon>
        <taxon>Candidatus Dojkabacteria</taxon>
    </lineage>
</organism>
<dbReference type="PANTHER" id="PTHR43434:SF1">
    <property type="entry name" value="PHOSPHOGLYCOLATE PHOSPHATASE"/>
    <property type="match status" value="1"/>
</dbReference>
<protein>
    <submittedName>
        <fullName evidence="1">HAD family hydrolase</fullName>
    </submittedName>
</protein>
<accession>A0A955RL15</accession>
<reference evidence="1" key="2">
    <citation type="journal article" date="2021" name="Microbiome">
        <title>Successional dynamics and alternative stable states in a saline activated sludge microbial community over 9 years.</title>
        <authorList>
            <person name="Wang Y."/>
            <person name="Ye J."/>
            <person name="Ju F."/>
            <person name="Liu L."/>
            <person name="Boyd J.A."/>
            <person name="Deng Y."/>
            <person name="Parks D.H."/>
            <person name="Jiang X."/>
            <person name="Yin X."/>
            <person name="Woodcroft B.J."/>
            <person name="Tyson G.W."/>
            <person name="Hugenholtz P."/>
            <person name="Polz M.F."/>
            <person name="Zhang T."/>
        </authorList>
    </citation>
    <scope>NUCLEOTIDE SEQUENCE</scope>
    <source>
        <strain evidence="1">HKST-UBA09</strain>
    </source>
</reference>
<evidence type="ECO:0000313" key="2">
    <source>
        <dbReference type="Proteomes" id="UP000714915"/>
    </source>
</evidence>
<dbReference type="Pfam" id="PF13419">
    <property type="entry name" value="HAD_2"/>
    <property type="match status" value="1"/>
</dbReference>
<dbReference type="GO" id="GO:0008967">
    <property type="term" value="F:phosphoglycolate phosphatase activity"/>
    <property type="evidence" value="ECO:0007669"/>
    <property type="project" value="TreeGrafter"/>
</dbReference>
<proteinExistence type="predicted"/>
<dbReference type="PANTHER" id="PTHR43434">
    <property type="entry name" value="PHOSPHOGLYCOLATE PHOSPHATASE"/>
    <property type="match status" value="1"/>
</dbReference>
<dbReference type="InterPro" id="IPR023214">
    <property type="entry name" value="HAD_sf"/>
</dbReference>
<evidence type="ECO:0000313" key="1">
    <source>
        <dbReference type="EMBL" id="MCA9386469.1"/>
    </source>
</evidence>
<dbReference type="Proteomes" id="UP000714915">
    <property type="component" value="Unassembled WGS sequence"/>
</dbReference>
<dbReference type="SUPFAM" id="SSF56784">
    <property type="entry name" value="HAD-like"/>
    <property type="match status" value="1"/>
</dbReference>
<dbReference type="InterPro" id="IPR041492">
    <property type="entry name" value="HAD_2"/>
</dbReference>
<comment type="caution">
    <text evidence="1">The sequence shown here is derived from an EMBL/GenBank/DDBJ whole genome shotgun (WGS) entry which is preliminary data.</text>
</comment>
<dbReference type="CDD" id="cd01427">
    <property type="entry name" value="HAD_like"/>
    <property type="match status" value="1"/>
</dbReference>
<dbReference type="AlphaFoldDB" id="A0A955RL15"/>
<sequence length="202" mass="24195">MNLKLYLAENTKKHIIFDFDETLVWMNLPWGLFSEMRHKALANIGLDHFDSHTKRYLDVDAINELVIEHGKKVWEVEREMSEDFELNHIEGYEINQNLFDFIKQNKDKYAFYIWSSNTDRGIRKILNEEKMEKFFEDIISKDDVELMKPYPDGFFKLVENLKLNNKKVPDRDTFLFVGNNPRSDKQAAEQAGIDFFLWEWNT</sequence>
<keyword evidence="1" id="KW-0378">Hydrolase</keyword>
<dbReference type="GO" id="GO:0005829">
    <property type="term" value="C:cytosol"/>
    <property type="evidence" value="ECO:0007669"/>
    <property type="project" value="TreeGrafter"/>
</dbReference>